<protein>
    <submittedName>
        <fullName evidence="2">4-hydroxybutyrate CoA-transferase</fullName>
    </submittedName>
</protein>
<evidence type="ECO:0000313" key="2">
    <source>
        <dbReference type="EMBL" id="QCI69230.1"/>
    </source>
</evidence>
<dbReference type="InterPro" id="IPR026888">
    <property type="entry name" value="AcetylCoA_hyd_C"/>
</dbReference>
<dbReference type="InterPro" id="IPR038460">
    <property type="entry name" value="AcetylCoA_hyd_C_sf"/>
</dbReference>
<dbReference type="KEGG" id="pstg:E8M01_14420"/>
<name>A0A4D7BE28_9HYPH</name>
<feature type="domain" description="Acetyl-CoA hydrolase/transferase C-terminal" evidence="1">
    <location>
        <begin position="259"/>
        <end position="409"/>
    </location>
</feature>
<dbReference type="InterPro" id="IPR046433">
    <property type="entry name" value="ActCoA_hydro"/>
</dbReference>
<dbReference type="AlphaFoldDB" id="A0A4D7BE28"/>
<dbReference type="OrthoDB" id="9801795at2"/>
<dbReference type="GO" id="GO:0008775">
    <property type="term" value="F:acetate CoA-transferase activity"/>
    <property type="evidence" value="ECO:0007669"/>
    <property type="project" value="InterPro"/>
</dbReference>
<dbReference type="Gene3D" id="3.40.1080.10">
    <property type="entry name" value="Glutaconate Coenzyme A-transferase"/>
    <property type="match status" value="1"/>
</dbReference>
<keyword evidence="3" id="KW-1185">Reference proteome</keyword>
<dbReference type="EMBL" id="CP039690">
    <property type="protein sequence ID" value="QCI69230.1"/>
    <property type="molecule type" value="Genomic_DNA"/>
</dbReference>
<keyword evidence="2" id="KW-0808">Transferase</keyword>
<organism evidence="2 3">
    <name type="scientific">Phreatobacter stygius</name>
    <dbReference type="NCBI Taxonomy" id="1940610"/>
    <lineage>
        <taxon>Bacteria</taxon>
        <taxon>Pseudomonadati</taxon>
        <taxon>Pseudomonadota</taxon>
        <taxon>Alphaproteobacteria</taxon>
        <taxon>Hyphomicrobiales</taxon>
        <taxon>Phreatobacteraceae</taxon>
        <taxon>Phreatobacter</taxon>
    </lineage>
</organism>
<dbReference type="InterPro" id="IPR037171">
    <property type="entry name" value="NagB/RpiA_transferase-like"/>
</dbReference>
<gene>
    <name evidence="2" type="ORF">E8M01_14420</name>
</gene>
<dbReference type="Pfam" id="PF13336">
    <property type="entry name" value="AcetylCoA_hyd_C"/>
    <property type="match status" value="1"/>
</dbReference>
<reference evidence="2 3" key="1">
    <citation type="submission" date="2019-04" db="EMBL/GenBank/DDBJ databases">
        <title>Phreatobacter aquaticus sp. nov.</title>
        <authorList>
            <person name="Choi A."/>
        </authorList>
    </citation>
    <scope>NUCLEOTIDE SEQUENCE [LARGE SCALE GENOMIC DNA]</scope>
    <source>
        <strain evidence="2 3">KCTC 52518</strain>
    </source>
</reference>
<accession>A0A4D7BE28</accession>
<dbReference type="Gene3D" id="3.40.1080.20">
    <property type="entry name" value="Acetyl-CoA hydrolase/transferase C-terminal domain"/>
    <property type="match status" value="1"/>
</dbReference>
<dbReference type="GO" id="GO:0006083">
    <property type="term" value="P:acetate metabolic process"/>
    <property type="evidence" value="ECO:0007669"/>
    <property type="project" value="InterPro"/>
</dbReference>
<dbReference type="PANTHER" id="PTHR21432">
    <property type="entry name" value="ACETYL-COA HYDROLASE-RELATED"/>
    <property type="match status" value="1"/>
</dbReference>
<proteinExistence type="predicted"/>
<evidence type="ECO:0000313" key="3">
    <source>
        <dbReference type="Proteomes" id="UP000298781"/>
    </source>
</evidence>
<sequence length="416" mass="43386">MNPDDLDLAAFIQPGDRVVCGQLTAEPTTLTEALVDQADRIGRLEVFLGTTFSNTFAPDRAPALSFLSYGATGTNPRLAKAGRLAILPRHYGALNAAFATGEIRADVVLLQVAASSGGFNLGLANDYAALAARHARAVLVEVHADVPVTTGAFLPTDTTITAVIAARRAPIELQPGRIGAVEQSIAGHVAGLIADRSTLQIGIGSIPDAILSGLEGHRDLGFHSGVITDRVLDLIEQGVITNAYKSVDPGVTVTNTVCGTHRLNRHLHLNPEIAVLPAAHTHGIEVLSRQDNFLSINSAIEVDLTGQVNSEMAGGAAVGGVGGLVDFARGGVAARGGRAIIALPATARNGAASRIVHRTQRVTLAHSDVDVVVTEHGVADLRNVPLHARAERLIAIADPRFRDDLARQAGEGSYDA</sequence>
<dbReference type="SUPFAM" id="SSF100950">
    <property type="entry name" value="NagB/RpiA/CoA transferase-like"/>
    <property type="match status" value="2"/>
</dbReference>
<dbReference type="PANTHER" id="PTHR21432:SF20">
    <property type="entry name" value="ACETYL-COA HYDROLASE"/>
    <property type="match status" value="1"/>
</dbReference>
<evidence type="ECO:0000259" key="1">
    <source>
        <dbReference type="Pfam" id="PF13336"/>
    </source>
</evidence>
<dbReference type="Gene3D" id="3.30.750.70">
    <property type="entry name" value="4-hydroxybutyrate coenzyme like domains"/>
    <property type="match status" value="1"/>
</dbReference>
<dbReference type="Proteomes" id="UP000298781">
    <property type="component" value="Chromosome"/>
</dbReference>